<organism evidence="2 3">
    <name type="scientific">Rhizobium loti</name>
    <name type="common">Mesorhizobium loti</name>
    <dbReference type="NCBI Taxonomy" id="381"/>
    <lineage>
        <taxon>Bacteria</taxon>
        <taxon>Pseudomonadati</taxon>
        <taxon>Pseudomonadota</taxon>
        <taxon>Alphaproteobacteria</taxon>
        <taxon>Hyphomicrobiales</taxon>
        <taxon>Phyllobacteriaceae</taxon>
        <taxon>Mesorhizobium</taxon>
    </lineage>
</organism>
<gene>
    <name evidence="2" type="ORF">BAE39_06490</name>
</gene>
<dbReference type="SUPFAM" id="SSF143100">
    <property type="entry name" value="TTHA1013/TTHA0281-like"/>
    <property type="match status" value="1"/>
</dbReference>
<accession>A0A1A5JNH7</accession>
<dbReference type="Gene3D" id="3.30.160.250">
    <property type="match status" value="1"/>
</dbReference>
<protein>
    <submittedName>
        <fullName evidence="2">DNA-binding protein</fullName>
    </submittedName>
</protein>
<dbReference type="Pfam" id="PF15919">
    <property type="entry name" value="HicB_lk_antitox"/>
    <property type="match status" value="1"/>
</dbReference>
<sequence>MDLRIDRMTHYVGILDGARDVWGVRVPDLPGCHGGGASPEEAIADATSAVREWAEARLAKHLPLPGSSTVAELLKQGEIDSASGESAVMIPVLIDSGRPVRANLSLDAGLLAAIDEEAGRRGLTRSAFIASAAREKIEGHR</sequence>
<evidence type="ECO:0000259" key="1">
    <source>
        <dbReference type="Pfam" id="PF15919"/>
    </source>
</evidence>
<proteinExistence type="predicted"/>
<dbReference type="EMBL" id="LZTJ01000001">
    <property type="protein sequence ID" value="OBP83146.1"/>
    <property type="molecule type" value="Genomic_DNA"/>
</dbReference>
<dbReference type="GO" id="GO:0003677">
    <property type="term" value="F:DNA binding"/>
    <property type="evidence" value="ECO:0007669"/>
    <property type="project" value="UniProtKB-KW"/>
</dbReference>
<comment type="caution">
    <text evidence="2">The sequence shown here is derived from an EMBL/GenBank/DDBJ whole genome shotgun (WGS) entry which is preliminary data.</text>
</comment>
<evidence type="ECO:0000313" key="2">
    <source>
        <dbReference type="EMBL" id="OBP83146.1"/>
    </source>
</evidence>
<dbReference type="CDD" id="cd21631">
    <property type="entry name" value="RHH_CopG_NikR-like"/>
    <property type="match status" value="1"/>
</dbReference>
<dbReference type="InterPro" id="IPR031807">
    <property type="entry name" value="HicB-like"/>
</dbReference>
<dbReference type="Proteomes" id="UP000093748">
    <property type="component" value="Unassembled WGS sequence"/>
</dbReference>
<feature type="domain" description="HicB-like antitoxin of toxin-antitoxin system" evidence="1">
    <location>
        <begin position="17"/>
        <end position="133"/>
    </location>
</feature>
<dbReference type="InterPro" id="IPR035069">
    <property type="entry name" value="TTHA1013/TTHA0281-like"/>
</dbReference>
<dbReference type="AlphaFoldDB" id="A0A1A5JNH7"/>
<reference evidence="3" key="1">
    <citation type="submission" date="2016-06" db="EMBL/GenBank/DDBJ databases">
        <title>NZP2037 Pacbio-Illumina hybrid assembly.</title>
        <authorList>
            <person name="Ramsay J.P."/>
        </authorList>
    </citation>
    <scope>NUCLEOTIDE SEQUENCE [LARGE SCALE GENOMIC DNA]</scope>
    <source>
        <strain evidence="3">R7ANS::ICEMlSym2042</strain>
    </source>
</reference>
<evidence type="ECO:0000313" key="3">
    <source>
        <dbReference type="Proteomes" id="UP000093748"/>
    </source>
</evidence>
<name>A0A1A5JNH7_RHILI</name>
<keyword evidence="2" id="KW-0238">DNA-binding</keyword>